<keyword evidence="3 6" id="KW-1133">Transmembrane helix</keyword>
<feature type="compositionally biased region" description="Low complexity" evidence="5">
    <location>
        <begin position="19"/>
        <end position="32"/>
    </location>
</feature>
<feature type="transmembrane region" description="Helical" evidence="6">
    <location>
        <begin position="211"/>
        <end position="229"/>
    </location>
</feature>
<dbReference type="AlphaFoldDB" id="A0A9K3KM93"/>
<proteinExistence type="predicted"/>
<feature type="compositionally biased region" description="Polar residues" evidence="5">
    <location>
        <begin position="33"/>
        <end position="48"/>
    </location>
</feature>
<accession>A0A9K3KM93</accession>
<name>A0A9K3KM93_9STRA</name>
<evidence type="ECO:0000256" key="5">
    <source>
        <dbReference type="SAM" id="MobiDB-lite"/>
    </source>
</evidence>
<dbReference type="InterPro" id="IPR013714">
    <property type="entry name" value="Golgi_TVP15"/>
</dbReference>
<sequence length="299" mass="33067">MLSPLGSAPAAPPPPPPSSDSSVSSAASGASPYQQQQPTTASKAPIPTITNYGLSPQQIFYESGGNTQYNNYSSASASSETVSNSKVPRVRGDVTIRPNTGNTNQESGAAFGSLREIASALRWMTITTTITAIFWEGFAFPMRMISTAFVQPSKVVLGAYLGVFCLLILGVEMNAPLRDNFGFLYNPMTRGMVLLMMSSMCIGILKSWWESLLGIAFVVVGLGYVYTYIKYPEYRRWQDYNENRPSAWQDLRHYWMNNTEQGRRSSSEWADPDIVENRSSWNSIYQTTSSEARALLHNV</sequence>
<feature type="compositionally biased region" description="Low complexity" evidence="5">
    <location>
        <begin position="72"/>
        <end position="85"/>
    </location>
</feature>
<dbReference type="OrthoDB" id="48982at2759"/>
<reference evidence="7" key="2">
    <citation type="submission" date="2021-04" db="EMBL/GenBank/DDBJ databases">
        <authorList>
            <person name="Podell S."/>
        </authorList>
    </citation>
    <scope>NUCLEOTIDE SEQUENCE</scope>
    <source>
        <strain evidence="7">Hildebrandi</strain>
    </source>
</reference>
<reference evidence="7" key="1">
    <citation type="journal article" date="2021" name="Sci. Rep.">
        <title>Diploid genomic architecture of Nitzschia inconspicua, an elite biomass production diatom.</title>
        <authorList>
            <person name="Oliver A."/>
            <person name="Podell S."/>
            <person name="Pinowska A."/>
            <person name="Traller J.C."/>
            <person name="Smith S.R."/>
            <person name="McClure R."/>
            <person name="Beliaev A."/>
            <person name="Bohutskyi P."/>
            <person name="Hill E.A."/>
            <person name="Rabines A."/>
            <person name="Zheng H."/>
            <person name="Allen L.Z."/>
            <person name="Kuo A."/>
            <person name="Grigoriev I.V."/>
            <person name="Allen A.E."/>
            <person name="Hazlebeck D."/>
            <person name="Allen E.E."/>
        </authorList>
    </citation>
    <scope>NUCLEOTIDE SEQUENCE</scope>
    <source>
        <strain evidence="7">Hildebrandi</strain>
    </source>
</reference>
<evidence type="ECO:0000256" key="4">
    <source>
        <dbReference type="ARBA" id="ARBA00023136"/>
    </source>
</evidence>
<comment type="subcellular location">
    <subcellularLocation>
        <location evidence="1">Membrane</location>
        <topology evidence="1">Multi-pass membrane protein</topology>
    </subcellularLocation>
</comment>
<feature type="region of interest" description="Disordered" evidence="5">
    <location>
        <begin position="72"/>
        <end position="107"/>
    </location>
</feature>
<keyword evidence="4 6" id="KW-0472">Membrane</keyword>
<dbReference type="PANTHER" id="PTHR38894:SF1">
    <property type="entry name" value="TRANSMEMBRANE PROTEIN"/>
    <property type="match status" value="1"/>
</dbReference>
<keyword evidence="8" id="KW-1185">Reference proteome</keyword>
<feature type="compositionally biased region" description="Polar residues" evidence="5">
    <location>
        <begin position="97"/>
        <end position="107"/>
    </location>
</feature>
<feature type="transmembrane region" description="Helical" evidence="6">
    <location>
        <begin position="120"/>
        <end position="140"/>
    </location>
</feature>
<dbReference type="GO" id="GO:0016020">
    <property type="term" value="C:membrane"/>
    <property type="evidence" value="ECO:0007669"/>
    <property type="project" value="UniProtKB-SubCell"/>
</dbReference>
<evidence type="ECO:0000256" key="2">
    <source>
        <dbReference type="ARBA" id="ARBA00022692"/>
    </source>
</evidence>
<evidence type="ECO:0000256" key="1">
    <source>
        <dbReference type="ARBA" id="ARBA00004141"/>
    </source>
</evidence>
<protein>
    <submittedName>
        <fullName evidence="7">COPI associated protein</fullName>
    </submittedName>
</protein>
<feature type="transmembrane region" description="Helical" evidence="6">
    <location>
        <begin position="152"/>
        <end position="171"/>
    </location>
</feature>
<evidence type="ECO:0000313" key="8">
    <source>
        <dbReference type="Proteomes" id="UP000693970"/>
    </source>
</evidence>
<keyword evidence="2 6" id="KW-0812">Transmembrane</keyword>
<comment type="caution">
    <text evidence="7">The sequence shown here is derived from an EMBL/GenBank/DDBJ whole genome shotgun (WGS) entry which is preliminary data.</text>
</comment>
<evidence type="ECO:0000256" key="3">
    <source>
        <dbReference type="ARBA" id="ARBA00022989"/>
    </source>
</evidence>
<evidence type="ECO:0000256" key="6">
    <source>
        <dbReference type="SAM" id="Phobius"/>
    </source>
</evidence>
<evidence type="ECO:0000313" key="7">
    <source>
        <dbReference type="EMBL" id="KAG7345555.1"/>
    </source>
</evidence>
<dbReference type="Proteomes" id="UP000693970">
    <property type="component" value="Unassembled WGS sequence"/>
</dbReference>
<dbReference type="EMBL" id="JAGRRH010000022">
    <property type="protein sequence ID" value="KAG7345555.1"/>
    <property type="molecule type" value="Genomic_DNA"/>
</dbReference>
<gene>
    <name evidence="7" type="ORF">IV203_033086</name>
</gene>
<dbReference type="Pfam" id="PF08507">
    <property type="entry name" value="COPI_assoc"/>
    <property type="match status" value="1"/>
</dbReference>
<feature type="region of interest" description="Disordered" evidence="5">
    <location>
        <begin position="1"/>
        <end position="48"/>
    </location>
</feature>
<dbReference type="PANTHER" id="PTHR38894">
    <property type="entry name" value="TRANSMEMBRANE PROTEIN"/>
    <property type="match status" value="1"/>
</dbReference>
<organism evidence="7 8">
    <name type="scientific">Nitzschia inconspicua</name>
    <dbReference type="NCBI Taxonomy" id="303405"/>
    <lineage>
        <taxon>Eukaryota</taxon>
        <taxon>Sar</taxon>
        <taxon>Stramenopiles</taxon>
        <taxon>Ochrophyta</taxon>
        <taxon>Bacillariophyta</taxon>
        <taxon>Bacillariophyceae</taxon>
        <taxon>Bacillariophycidae</taxon>
        <taxon>Bacillariales</taxon>
        <taxon>Bacillariaceae</taxon>
        <taxon>Nitzschia</taxon>
    </lineage>
</organism>